<evidence type="ECO:0000313" key="10">
    <source>
        <dbReference type="EMBL" id="QOK21542.1"/>
    </source>
</evidence>
<sequence length="570" mass="60328">MAGVVGEYLRPLVSWNPGPQRRWVAGRAAIAVALPLIGYTITGHAQQGFLAGMGVFAVLYGASAPVRRRFVITPLAGLGLLASMALGIALAGHPVLAIIAMALAATVAAMLTYTLQIGPPGGFFFALVCGIGNLAATNGTPATTLLGIAGTGVLSAIVVGTSDFWLRAHGIEDAAVTHAEQVVGAYLDEGDPARVPAARRAAARALNDAWTAVTDGGSDDRFGGRLQRVHSRYASAVSRAVDGPDAEVTAELALHEAARVRQVSLGRPRASWSLRQALRWPSEDLLVAARVAAATLIAGCIALALDNAHAYWAAAFAVLVVHTGGTRSVQFHRAFQRTVGTAAGLLVFALLLRLDPTHWWIIAIIVGLQFVVELLITRNYALAVVFLTPLALLISESVTGMDPDTIVFDRAVDTLIGVGAAVLVLVVSSRLGRPELLLRAHARRVVLALDDVLADLAERRTRTDEGMAAHLDHCKQLYVELLESDRVAARAHADAPAAVAPYRRMEQVLAAIGYQVLGATWNPRVRGQGEVMAQAREALSGLTVHPVTRHRSADEITADLRRVQTILAEA</sequence>
<evidence type="ECO:0000313" key="12">
    <source>
        <dbReference type="Proteomes" id="UP000593998"/>
    </source>
</evidence>
<accession>A0A1L3MH73</accession>
<evidence type="ECO:0000256" key="2">
    <source>
        <dbReference type="ARBA" id="ARBA00022475"/>
    </source>
</evidence>
<dbReference type="InterPro" id="IPR049453">
    <property type="entry name" value="Memb_transporter_dom"/>
</dbReference>
<feature type="transmembrane region" description="Helical" evidence="7">
    <location>
        <begin position="145"/>
        <end position="166"/>
    </location>
</feature>
<feature type="transmembrane region" description="Helical" evidence="7">
    <location>
        <begin position="310"/>
        <end position="327"/>
    </location>
</feature>
<dbReference type="PANTHER" id="PTHR30509">
    <property type="entry name" value="P-HYDROXYBENZOIC ACID EFFLUX PUMP SUBUNIT-RELATED"/>
    <property type="match status" value="1"/>
</dbReference>
<comment type="subcellular location">
    <subcellularLocation>
        <location evidence="1">Cell membrane</location>
        <topology evidence="1">Multi-pass membrane protein</topology>
    </subcellularLocation>
</comment>
<feature type="domain" description="Integral membrane bound transporter" evidence="8">
    <location>
        <begin position="297"/>
        <end position="424"/>
    </location>
</feature>
<dbReference type="Proteomes" id="UP000182938">
    <property type="component" value="Chromosome"/>
</dbReference>
<feature type="transmembrane region" description="Helical" evidence="7">
    <location>
        <begin position="285"/>
        <end position="304"/>
    </location>
</feature>
<dbReference type="EMBL" id="CP062789">
    <property type="protein sequence ID" value="QOK21542.1"/>
    <property type="molecule type" value="Genomic_DNA"/>
</dbReference>
<evidence type="ECO:0000313" key="9">
    <source>
        <dbReference type="EMBL" id="APH01628.1"/>
    </source>
</evidence>
<evidence type="ECO:0000256" key="7">
    <source>
        <dbReference type="SAM" id="Phobius"/>
    </source>
</evidence>
<evidence type="ECO:0000256" key="4">
    <source>
        <dbReference type="ARBA" id="ARBA00022989"/>
    </source>
</evidence>
<dbReference type="PANTHER" id="PTHR30509:SF9">
    <property type="entry name" value="MULTIDRUG RESISTANCE PROTEIN MDTO"/>
    <property type="match status" value="1"/>
</dbReference>
<protein>
    <submittedName>
        <fullName evidence="10">FUSC family protein</fullName>
    </submittedName>
</protein>
<reference evidence="10 12" key="2">
    <citation type="submission" date="2020-10" db="EMBL/GenBank/DDBJ databases">
        <title>Janibacter indicus TT2 genome sequence.</title>
        <authorList>
            <person name="Lee K."/>
            <person name="Ganzorig M."/>
        </authorList>
    </citation>
    <scope>NUCLEOTIDE SEQUENCE [LARGE SCALE GENOMIC DNA]</scope>
    <source>
        <strain evidence="10 12">TT2</strain>
    </source>
</reference>
<dbReference type="Pfam" id="PF13515">
    <property type="entry name" value="FUSC_2"/>
    <property type="match status" value="1"/>
</dbReference>
<evidence type="ECO:0000313" key="11">
    <source>
        <dbReference type="Proteomes" id="UP000182938"/>
    </source>
</evidence>
<feature type="transmembrane region" description="Helical" evidence="7">
    <location>
        <begin position="411"/>
        <end position="431"/>
    </location>
</feature>
<gene>
    <name evidence="9" type="ORF">ASJ30_08855</name>
    <name evidence="10" type="ORF">IGS73_10225</name>
</gene>
<feature type="transmembrane region" description="Helical" evidence="7">
    <location>
        <begin position="381"/>
        <end position="399"/>
    </location>
</feature>
<organism evidence="9 11">
    <name type="scientific">Janibacter indicus</name>
    <dbReference type="NCBI Taxonomy" id="857417"/>
    <lineage>
        <taxon>Bacteria</taxon>
        <taxon>Bacillati</taxon>
        <taxon>Actinomycetota</taxon>
        <taxon>Actinomycetes</taxon>
        <taxon>Micrococcales</taxon>
        <taxon>Intrasporangiaceae</taxon>
        <taxon>Janibacter</taxon>
    </lineage>
</organism>
<comment type="similarity">
    <text evidence="6">Belongs to the YccS/YhfK family.</text>
</comment>
<dbReference type="GO" id="GO:0005886">
    <property type="term" value="C:plasma membrane"/>
    <property type="evidence" value="ECO:0007669"/>
    <property type="project" value="UniProtKB-SubCell"/>
</dbReference>
<keyword evidence="2" id="KW-1003">Cell membrane</keyword>
<name>A0A1L3MH73_9MICO</name>
<feature type="transmembrane region" description="Helical" evidence="7">
    <location>
        <begin position="358"/>
        <end position="376"/>
    </location>
</feature>
<keyword evidence="5 7" id="KW-0472">Membrane</keyword>
<feature type="transmembrane region" description="Helical" evidence="7">
    <location>
        <begin position="24"/>
        <end position="41"/>
    </location>
</feature>
<keyword evidence="4 7" id="KW-1133">Transmembrane helix</keyword>
<feature type="transmembrane region" description="Helical" evidence="7">
    <location>
        <begin position="70"/>
        <end position="89"/>
    </location>
</feature>
<dbReference type="AlphaFoldDB" id="A0A1L3MH73"/>
<evidence type="ECO:0000256" key="1">
    <source>
        <dbReference type="ARBA" id="ARBA00004651"/>
    </source>
</evidence>
<evidence type="ECO:0000256" key="3">
    <source>
        <dbReference type="ARBA" id="ARBA00022692"/>
    </source>
</evidence>
<keyword evidence="11" id="KW-1185">Reference proteome</keyword>
<dbReference type="EMBL" id="CP013290">
    <property type="protein sequence ID" value="APH01628.1"/>
    <property type="molecule type" value="Genomic_DNA"/>
</dbReference>
<evidence type="ECO:0000256" key="5">
    <source>
        <dbReference type="ARBA" id="ARBA00023136"/>
    </source>
</evidence>
<proteinExistence type="inferred from homology"/>
<evidence type="ECO:0000256" key="6">
    <source>
        <dbReference type="ARBA" id="ARBA00043993"/>
    </source>
</evidence>
<dbReference type="Proteomes" id="UP000593998">
    <property type="component" value="Chromosome"/>
</dbReference>
<reference evidence="9 11" key="1">
    <citation type="submission" date="2015-11" db="EMBL/GenBank/DDBJ databases">
        <authorList>
            <person name="Zhang Y."/>
            <person name="Guo Z."/>
        </authorList>
    </citation>
    <scope>NUCLEOTIDE SEQUENCE [LARGE SCALE GENOMIC DNA]</scope>
    <source>
        <strain evidence="9 11">YFY001</strain>
    </source>
</reference>
<evidence type="ECO:0000259" key="8">
    <source>
        <dbReference type="Pfam" id="PF13515"/>
    </source>
</evidence>
<dbReference type="KEGG" id="jte:ASJ30_08855"/>
<feature type="transmembrane region" description="Helical" evidence="7">
    <location>
        <begin position="95"/>
        <end position="115"/>
    </location>
</feature>
<dbReference type="RefSeq" id="WP_072624782.1">
    <property type="nucleotide sequence ID" value="NZ_CP013290.1"/>
</dbReference>
<keyword evidence="3 7" id="KW-0812">Transmembrane</keyword>
<feature type="transmembrane region" description="Helical" evidence="7">
    <location>
        <begin position="334"/>
        <end position="352"/>
    </location>
</feature>